<keyword evidence="2" id="KW-0328">Glycosyltransferase</keyword>
<keyword evidence="6" id="KW-1185">Reference proteome</keyword>
<evidence type="ECO:0000256" key="3">
    <source>
        <dbReference type="ARBA" id="ARBA00022679"/>
    </source>
</evidence>
<dbReference type="SUPFAM" id="SSF53448">
    <property type="entry name" value="Nucleotide-diphospho-sugar transferases"/>
    <property type="match status" value="1"/>
</dbReference>
<dbReference type="Gene3D" id="3.90.550.10">
    <property type="entry name" value="Spore Coat Polysaccharide Biosynthesis Protein SpsA, Chain A"/>
    <property type="match status" value="1"/>
</dbReference>
<comment type="similarity">
    <text evidence="1">Belongs to the glycosyltransferase 2 family.</text>
</comment>
<evidence type="ECO:0000313" key="6">
    <source>
        <dbReference type="Proteomes" id="UP001257659"/>
    </source>
</evidence>
<dbReference type="PANTHER" id="PTHR43630:SF1">
    <property type="entry name" value="POLY-BETA-1,6-N-ACETYL-D-GLUCOSAMINE SYNTHASE"/>
    <property type="match status" value="1"/>
</dbReference>
<reference evidence="5 6" key="1">
    <citation type="submission" date="2023-07" db="EMBL/GenBank/DDBJ databases">
        <title>Genomic Encyclopedia of Type Strains, Phase IV (KMG-IV): sequencing the most valuable type-strain genomes for metagenomic binning, comparative biology and taxonomic classification.</title>
        <authorList>
            <person name="Goeker M."/>
        </authorList>
    </citation>
    <scope>NUCLEOTIDE SEQUENCE [LARGE SCALE GENOMIC DNA]</scope>
    <source>
        <strain evidence="5 6">DSM 102814</strain>
    </source>
</reference>
<dbReference type="Proteomes" id="UP001257659">
    <property type="component" value="Unassembled WGS sequence"/>
</dbReference>
<name>A0ABU1K8N0_9FLAO</name>
<gene>
    <name evidence="5" type="ORF">GGR31_002628</name>
</gene>
<dbReference type="CDD" id="cd06423">
    <property type="entry name" value="CESA_like"/>
    <property type="match status" value="1"/>
</dbReference>
<sequence>MRFYIVIPAHNEEKVIGKTLQSLVEQSHLPSKILVVNDNSSDKTAEVVSEFAKKYSFVSFINNNSSQEHLPGGKVILAFQEGVKQLDENYDVLCKFDADLIFPSNYLEKVASHFSADKKTGMAGGFCYIQSGDHWKLENLTDKDHIRGALKAYRKDCFKQIGGLKASMGWDTADELLAKFYGWNVRTDESLKVKHLRATGETYNSSSKYKQGEAFYKLRYGFLITLIASLKLALLKKKPVLVKDYLTGYFKAKKNKLPFLVNEKEGKWIRKYRWNKIKSKVF</sequence>
<evidence type="ECO:0000256" key="1">
    <source>
        <dbReference type="ARBA" id="ARBA00006739"/>
    </source>
</evidence>
<dbReference type="EMBL" id="JAVDQA010000009">
    <property type="protein sequence ID" value="MDR6301953.1"/>
    <property type="molecule type" value="Genomic_DNA"/>
</dbReference>
<evidence type="ECO:0000259" key="4">
    <source>
        <dbReference type="Pfam" id="PF00535"/>
    </source>
</evidence>
<dbReference type="RefSeq" id="WP_309729937.1">
    <property type="nucleotide sequence ID" value="NZ_JAVDQA010000009.1"/>
</dbReference>
<keyword evidence="3" id="KW-0808">Transferase</keyword>
<organism evidence="5 6">
    <name type="scientific">Mesonia maritima</name>
    <dbReference type="NCBI Taxonomy" id="1793873"/>
    <lineage>
        <taxon>Bacteria</taxon>
        <taxon>Pseudomonadati</taxon>
        <taxon>Bacteroidota</taxon>
        <taxon>Flavobacteriia</taxon>
        <taxon>Flavobacteriales</taxon>
        <taxon>Flavobacteriaceae</taxon>
        <taxon>Mesonia</taxon>
    </lineage>
</organism>
<dbReference type="PANTHER" id="PTHR43630">
    <property type="entry name" value="POLY-BETA-1,6-N-ACETYL-D-GLUCOSAMINE SYNTHASE"/>
    <property type="match status" value="1"/>
</dbReference>
<evidence type="ECO:0000256" key="2">
    <source>
        <dbReference type="ARBA" id="ARBA00022676"/>
    </source>
</evidence>
<dbReference type="Pfam" id="PF00535">
    <property type="entry name" value="Glycos_transf_2"/>
    <property type="match status" value="1"/>
</dbReference>
<protein>
    <submittedName>
        <fullName evidence="5">Glycosyltransferase involved in cell wall biosynthesis</fullName>
    </submittedName>
</protein>
<evidence type="ECO:0000313" key="5">
    <source>
        <dbReference type="EMBL" id="MDR6301953.1"/>
    </source>
</evidence>
<comment type="caution">
    <text evidence="5">The sequence shown here is derived from an EMBL/GenBank/DDBJ whole genome shotgun (WGS) entry which is preliminary data.</text>
</comment>
<proteinExistence type="inferred from homology"/>
<dbReference type="InterPro" id="IPR001173">
    <property type="entry name" value="Glyco_trans_2-like"/>
</dbReference>
<dbReference type="InterPro" id="IPR029044">
    <property type="entry name" value="Nucleotide-diphossugar_trans"/>
</dbReference>
<feature type="domain" description="Glycosyltransferase 2-like" evidence="4">
    <location>
        <begin position="5"/>
        <end position="136"/>
    </location>
</feature>
<accession>A0ABU1K8N0</accession>